<proteinExistence type="predicted"/>
<accession>A0A481ZG37</accession>
<protein>
    <submittedName>
        <fullName evidence="1">Uncharacterized protein</fullName>
    </submittedName>
</protein>
<sequence>MAVYQTYNDEGYVGYFTTFSDAKEVHDSFNSKYQARDISLCRLDEKSGELMVENWWSEKRKTYLREITKGEIEKLPDEIFSYQGSEWATVSAFIDEESMLKYLVQRYGDNLSHIKPTRENFAIHTLSWFRNSPTFEYAVISAMDSGERIMKTKINTITREWKSPGEEYIPLMNEEKLHNEFEKIRE</sequence>
<dbReference type="EMBL" id="MK500604">
    <property type="protein sequence ID" value="QBK93749.1"/>
    <property type="molecule type" value="Genomic_DNA"/>
</dbReference>
<evidence type="ECO:0000313" key="1">
    <source>
        <dbReference type="EMBL" id="QBK93749.1"/>
    </source>
</evidence>
<gene>
    <name evidence="1" type="ORF">LCPAC406_00630</name>
</gene>
<reference evidence="1" key="1">
    <citation type="journal article" date="2019" name="MBio">
        <title>Virus Genomes from Deep Sea Sediments Expand the Ocean Megavirome and Support Independent Origins of Viral Gigantism.</title>
        <authorList>
            <person name="Backstrom D."/>
            <person name="Yutin N."/>
            <person name="Jorgensen S.L."/>
            <person name="Dharamshi J."/>
            <person name="Homa F."/>
            <person name="Zaremba-Niedwiedzka K."/>
            <person name="Spang A."/>
            <person name="Wolf Y.I."/>
            <person name="Koonin E.V."/>
            <person name="Ettema T.J."/>
        </authorList>
    </citation>
    <scope>NUCLEOTIDE SEQUENCE</scope>
</reference>
<organism evidence="1">
    <name type="scientific">Pithovirus LCPAC406</name>
    <dbReference type="NCBI Taxonomy" id="2506599"/>
    <lineage>
        <taxon>Viruses</taxon>
        <taxon>Pithoviruses</taxon>
    </lineage>
</organism>
<name>A0A481ZG37_9VIRU</name>